<protein>
    <recommendedName>
        <fullName evidence="4">LITAF domain-containing protein</fullName>
    </recommendedName>
</protein>
<feature type="compositionally biased region" description="Low complexity" evidence="1">
    <location>
        <begin position="43"/>
        <end position="81"/>
    </location>
</feature>
<feature type="compositionally biased region" description="Low complexity" evidence="1">
    <location>
        <begin position="20"/>
        <end position="30"/>
    </location>
</feature>
<dbReference type="Proteomes" id="UP001648503">
    <property type="component" value="Unassembled WGS sequence"/>
</dbReference>
<accession>A0ABQ8FDM0</accession>
<gene>
    <name evidence="2" type="ORF">BASA50_005146</name>
</gene>
<reference evidence="2 3" key="1">
    <citation type="submission" date="2021-02" db="EMBL/GenBank/DDBJ databases">
        <title>Variation within the Batrachochytrium salamandrivorans European outbreak.</title>
        <authorList>
            <person name="Kelly M."/>
            <person name="Pasmans F."/>
            <person name="Shea T.P."/>
            <person name="Munoz J.F."/>
            <person name="Carranza S."/>
            <person name="Cuomo C.A."/>
            <person name="Martel A."/>
        </authorList>
    </citation>
    <scope>NUCLEOTIDE SEQUENCE [LARGE SCALE GENOMIC DNA]</scope>
    <source>
        <strain evidence="2 3">AMFP18/2</strain>
    </source>
</reference>
<evidence type="ECO:0000313" key="3">
    <source>
        <dbReference type="Proteomes" id="UP001648503"/>
    </source>
</evidence>
<sequence>MEKQQPYEPQSSIPGGGSASQLQSQPYQQQQKHDPQKQDLQKQDLQNQPQYQQQYQQQQQPQPQYQQQQPQPQYQHQQSMVQPQYTYNPQQMPDPNMQPPFQTPYPGMQQQHPLAPGEVPTSQPYFGGPIVCPFCHQSGVPIARTFANYSAKTNQLGFCLGATCCVPCIIFPMRAGGTVQKTVLQCSSCQTFIQ</sequence>
<organism evidence="2 3">
    <name type="scientific">Batrachochytrium salamandrivorans</name>
    <dbReference type="NCBI Taxonomy" id="1357716"/>
    <lineage>
        <taxon>Eukaryota</taxon>
        <taxon>Fungi</taxon>
        <taxon>Fungi incertae sedis</taxon>
        <taxon>Chytridiomycota</taxon>
        <taxon>Chytridiomycota incertae sedis</taxon>
        <taxon>Chytridiomycetes</taxon>
        <taxon>Rhizophydiales</taxon>
        <taxon>Rhizophydiales incertae sedis</taxon>
        <taxon>Batrachochytrium</taxon>
    </lineage>
</organism>
<name>A0ABQ8FDM0_9FUNG</name>
<dbReference type="EMBL" id="JAFCIX010000227">
    <property type="protein sequence ID" value="KAH6596440.1"/>
    <property type="molecule type" value="Genomic_DNA"/>
</dbReference>
<keyword evidence="3" id="KW-1185">Reference proteome</keyword>
<feature type="region of interest" description="Disordered" evidence="1">
    <location>
        <begin position="1"/>
        <end position="81"/>
    </location>
</feature>
<evidence type="ECO:0000256" key="1">
    <source>
        <dbReference type="SAM" id="MobiDB-lite"/>
    </source>
</evidence>
<comment type="caution">
    <text evidence="2">The sequence shown here is derived from an EMBL/GenBank/DDBJ whole genome shotgun (WGS) entry which is preliminary data.</text>
</comment>
<feature type="compositionally biased region" description="Basic and acidic residues" evidence="1">
    <location>
        <begin position="31"/>
        <end position="42"/>
    </location>
</feature>
<proteinExistence type="predicted"/>
<evidence type="ECO:0008006" key="4">
    <source>
        <dbReference type="Google" id="ProtNLM"/>
    </source>
</evidence>
<evidence type="ECO:0000313" key="2">
    <source>
        <dbReference type="EMBL" id="KAH6596440.1"/>
    </source>
</evidence>